<dbReference type="EMBL" id="GBRH01218184">
    <property type="protein sequence ID" value="JAD79711.1"/>
    <property type="molecule type" value="Transcribed_RNA"/>
</dbReference>
<sequence>MTQPPLRISHERRKNIQLLSFRRLPTSADFGMASSVFTVAVETFSEATVYSISGLSSSPLVSSSWTARAKVAEIRAIRSSAALASTGFWGSASAHCSFSCCLLSSIAFSRCS</sequence>
<accession>A0A0A9CVU7</accession>
<protein>
    <submittedName>
        <fullName evidence="1">Uncharacterized protein</fullName>
    </submittedName>
</protein>
<organism evidence="1">
    <name type="scientific">Arundo donax</name>
    <name type="common">Giant reed</name>
    <name type="synonym">Donax arundinaceus</name>
    <dbReference type="NCBI Taxonomy" id="35708"/>
    <lineage>
        <taxon>Eukaryota</taxon>
        <taxon>Viridiplantae</taxon>
        <taxon>Streptophyta</taxon>
        <taxon>Embryophyta</taxon>
        <taxon>Tracheophyta</taxon>
        <taxon>Spermatophyta</taxon>
        <taxon>Magnoliopsida</taxon>
        <taxon>Liliopsida</taxon>
        <taxon>Poales</taxon>
        <taxon>Poaceae</taxon>
        <taxon>PACMAD clade</taxon>
        <taxon>Arundinoideae</taxon>
        <taxon>Arundineae</taxon>
        <taxon>Arundo</taxon>
    </lineage>
</organism>
<name>A0A0A9CVU7_ARUDO</name>
<dbReference type="AlphaFoldDB" id="A0A0A9CVU7"/>
<reference evidence="1" key="2">
    <citation type="journal article" date="2015" name="Data Brief">
        <title>Shoot transcriptome of the giant reed, Arundo donax.</title>
        <authorList>
            <person name="Barrero R.A."/>
            <person name="Guerrero F.D."/>
            <person name="Moolhuijzen P."/>
            <person name="Goolsby J.A."/>
            <person name="Tidwell J."/>
            <person name="Bellgard S.E."/>
            <person name="Bellgard M.I."/>
        </authorList>
    </citation>
    <scope>NUCLEOTIDE SEQUENCE</scope>
    <source>
        <tissue evidence="1">Shoot tissue taken approximately 20 cm above the soil surface</tissue>
    </source>
</reference>
<reference evidence="1" key="1">
    <citation type="submission" date="2014-09" db="EMBL/GenBank/DDBJ databases">
        <authorList>
            <person name="Magalhaes I.L.F."/>
            <person name="Oliveira U."/>
            <person name="Santos F.R."/>
            <person name="Vidigal T.H.D.A."/>
            <person name="Brescovit A.D."/>
            <person name="Santos A.J."/>
        </authorList>
    </citation>
    <scope>NUCLEOTIDE SEQUENCE</scope>
    <source>
        <tissue evidence="1">Shoot tissue taken approximately 20 cm above the soil surface</tissue>
    </source>
</reference>
<evidence type="ECO:0000313" key="1">
    <source>
        <dbReference type="EMBL" id="JAD79711.1"/>
    </source>
</evidence>
<proteinExistence type="predicted"/>